<dbReference type="InterPro" id="IPR043128">
    <property type="entry name" value="Rev_trsase/Diguanyl_cyclase"/>
</dbReference>
<proteinExistence type="evidence at transcript level"/>
<evidence type="ECO:0000313" key="2">
    <source>
        <dbReference type="EMBL" id="JAC13796.1"/>
    </source>
</evidence>
<dbReference type="GO" id="GO:0003676">
    <property type="term" value="F:nucleic acid binding"/>
    <property type="evidence" value="ECO:0007669"/>
    <property type="project" value="InterPro"/>
</dbReference>
<dbReference type="Gene3D" id="2.40.70.10">
    <property type="entry name" value="Acid Proteases"/>
    <property type="match status" value="1"/>
</dbReference>
<dbReference type="InterPro" id="IPR036397">
    <property type="entry name" value="RNaseH_sf"/>
</dbReference>
<dbReference type="InterPro" id="IPR012337">
    <property type="entry name" value="RNaseH-like_sf"/>
</dbReference>
<dbReference type="Gene3D" id="4.10.60.10">
    <property type="entry name" value="Zinc finger, CCHC-type"/>
    <property type="match status" value="1"/>
</dbReference>
<protein>
    <submittedName>
        <fullName evidence="2">Putative pao retrotransposon peptidase superfamily</fullName>
    </submittedName>
</protein>
<dbReference type="InterPro" id="IPR036875">
    <property type="entry name" value="Znf_CCHC_sf"/>
</dbReference>
<dbReference type="SUPFAM" id="SSF56672">
    <property type="entry name" value="DNA/RNA polymerases"/>
    <property type="match status" value="1"/>
</dbReference>
<dbReference type="SUPFAM" id="SSF53098">
    <property type="entry name" value="Ribonuclease H-like"/>
    <property type="match status" value="1"/>
</dbReference>
<evidence type="ECO:0000259" key="1">
    <source>
        <dbReference type="PROSITE" id="PS50994"/>
    </source>
</evidence>
<dbReference type="EMBL" id="GBBI01004916">
    <property type="protein sequence ID" value="JAC13796.1"/>
    <property type="molecule type" value="mRNA"/>
</dbReference>
<organism evidence="2">
    <name type="scientific">Triatoma infestans</name>
    <name type="common">Assassin bug</name>
    <dbReference type="NCBI Taxonomy" id="30076"/>
    <lineage>
        <taxon>Eukaryota</taxon>
        <taxon>Metazoa</taxon>
        <taxon>Ecdysozoa</taxon>
        <taxon>Arthropoda</taxon>
        <taxon>Hexapoda</taxon>
        <taxon>Insecta</taxon>
        <taxon>Pterygota</taxon>
        <taxon>Neoptera</taxon>
        <taxon>Paraneoptera</taxon>
        <taxon>Hemiptera</taxon>
        <taxon>Heteroptera</taxon>
        <taxon>Panheteroptera</taxon>
        <taxon>Cimicomorpha</taxon>
        <taxon>Reduviidae</taxon>
        <taxon>Triatominae</taxon>
        <taxon>Triatoma</taxon>
    </lineage>
</organism>
<dbReference type="GO" id="GO:0042575">
    <property type="term" value="C:DNA polymerase complex"/>
    <property type="evidence" value="ECO:0007669"/>
    <property type="project" value="UniProtKB-ARBA"/>
</dbReference>
<dbReference type="InterPro" id="IPR008042">
    <property type="entry name" value="Retrotrans_Pao"/>
</dbReference>
<dbReference type="InterPro" id="IPR043502">
    <property type="entry name" value="DNA/RNA_pol_sf"/>
</dbReference>
<dbReference type="InterPro" id="IPR001584">
    <property type="entry name" value="Integrase_cat-core"/>
</dbReference>
<dbReference type="Gene3D" id="3.30.70.270">
    <property type="match status" value="1"/>
</dbReference>
<dbReference type="Gene3D" id="3.10.10.10">
    <property type="entry name" value="HIV Type 1 Reverse Transcriptase, subunit A, domain 1"/>
    <property type="match status" value="1"/>
</dbReference>
<name>A0A023EXS7_TRIIF</name>
<dbReference type="PROSITE" id="PS50994">
    <property type="entry name" value="INTEGRASE"/>
    <property type="match status" value="1"/>
</dbReference>
<reference evidence="2" key="1">
    <citation type="journal article" date="2014" name="PLoS Negl. Trop. Dis.">
        <title>An updated insight into the Sialotranscriptome of Triatoma infestans: developmental stage and geographic variations.</title>
        <authorList>
            <person name="Schwarz A."/>
            <person name="Medrano-Mercado N."/>
            <person name="Schaub G.A."/>
            <person name="Struchiner C.J."/>
            <person name="Bargues M.D."/>
            <person name="Levy M.Z."/>
            <person name="Ribeiro J.M."/>
        </authorList>
    </citation>
    <scope>NUCLEOTIDE SEQUENCE</scope>
    <source>
        <strain evidence="2">Chile</strain>
        <tissue evidence="2">Salivary glands</tissue>
    </source>
</reference>
<dbReference type="InterPro" id="IPR021109">
    <property type="entry name" value="Peptidase_aspartic_dom_sf"/>
</dbReference>
<dbReference type="SUPFAM" id="SSF57756">
    <property type="entry name" value="Retrovirus zinc finger-like domains"/>
    <property type="match status" value="1"/>
</dbReference>
<dbReference type="Pfam" id="PF03564">
    <property type="entry name" value="DUF1759"/>
    <property type="match status" value="1"/>
</dbReference>
<feature type="domain" description="Integrase catalytic" evidence="1">
    <location>
        <begin position="1029"/>
        <end position="1205"/>
    </location>
</feature>
<feature type="non-terminal residue" evidence="2">
    <location>
        <position position="1"/>
    </location>
</feature>
<dbReference type="PANTHER" id="PTHR47331:SF5">
    <property type="entry name" value="RIBONUCLEASE H"/>
    <property type="match status" value="1"/>
</dbReference>
<dbReference type="PANTHER" id="PTHR47331">
    <property type="entry name" value="PHD-TYPE DOMAIN-CONTAINING PROTEIN"/>
    <property type="match status" value="1"/>
</dbReference>
<dbReference type="Pfam" id="PF05380">
    <property type="entry name" value="Peptidase_A17"/>
    <property type="match status" value="1"/>
</dbReference>
<dbReference type="InterPro" id="IPR005312">
    <property type="entry name" value="DUF1759"/>
</dbReference>
<dbReference type="GO" id="GO:0008270">
    <property type="term" value="F:zinc ion binding"/>
    <property type="evidence" value="ECO:0007669"/>
    <property type="project" value="InterPro"/>
</dbReference>
<dbReference type="GO" id="GO:0071897">
    <property type="term" value="P:DNA biosynthetic process"/>
    <property type="evidence" value="ECO:0007669"/>
    <property type="project" value="UniProtKB-ARBA"/>
</dbReference>
<dbReference type="Pfam" id="PF00078">
    <property type="entry name" value="RVT_1"/>
    <property type="match status" value="1"/>
</dbReference>
<dbReference type="InterPro" id="IPR001878">
    <property type="entry name" value="Znf_CCHC"/>
</dbReference>
<sequence>WNEFWHSFESAIHQNGTLSKVEKFTYLKTFLTGKALNVVSGYQLSNENYDNCIKLLKDRFGRKDIIVNSFMNKILNLEPVKYTSNVEALRRLYDELEIAIRNLDSMEVTCGSYGHLLMPILMKLLPEDLVLNFNRKKGSRDDVSVSELLLFLKDEIECQEALLLVKRDKKSFPNYSQSKVENRNFHKSTPSAMAFNAQMTSSICIFCSAPHSSFKCNMSPQVKFEKLKSDKRCYKCFELNHVSKNCQSNKFSCFKCKNRNHHSSVCLGNYRKSNFVREFNKADKTCDKLANSNSIENKSQLPYTSNTEIVSSVSQCGTRTTCSKGVYLQTCTVEVSSNSKSKITRMLLDNGSQRSFITENLVKCLDLKPIRYENLSVYSFGMEQATEKIYPVVEIKLKIRGDLRPVSIEVLVISSISGAIVPTPDKRIREFMSINNLELADSYNGKDLISLEILIGADLFWDFVLNERLPIDKNLNAVNTVFGWVITGTKFEKGISCSQYIAVMKTDVILNDLRNFWELDSMGISTGSEELSNKDKNIIEQFENNLSFKNNRYEAKLIWKSNRDELDTNFLTALRRFENLRNKLNKDKELCQEYKKIIEDQLQDGIVEECTSEARDSGYFMPHRAVIRPEKLTSRVRIVFDASSKGENLKSLNDFLISGPNLNPNILDVILKFRKHEVAFSGDIEKAFLMIGIAEEDRKYLKFFWFHLNDDKSFKIMNMKRLPFGVTTSPFILTATIKFHLKKYVNENPDACEMLDSSLYVDDLFHGADNVEDAYRLSSNAVSILKDASMRLCKFCSNSKELKELWRDNGIPERKGDSLAQAKILGLDWYPESDLIKIDVHSLEQDVLNCELSSKRTVLKIAAKIFDPVGYVSPFVIRIKILLQQIWLKGLDWDDQLPHDIDVEFKKWFKEISCLQDLSIDRKYFQNSNKITDDISIHIIFCDASIKAYGAVAYFRYTTKSNEIKTSLKKWPTQQTLNVKNDEQLERRHKVLVGDCVTRSAILDVARFSNIIKFVRVVAWVQRFITKARKLTTKNGPVYVKLGKCVEKAYIVLFTCSVTRAIHLELVSNMSTEKFLLAFRRFTSRRGSCRVLYSDNAKAFKRANKDLQYFCKIIKGQEFQDFISAKGIVWKFIVELAPWWGGFYERLMRSIKEPLRKILGKAQLNFEEFMTVLTEVENVINQRPLSYLYNDLSEPEPLTAAHFLVPGRSVEYPCNFAELLNTSSTRETLTRRKQYQTRLLGQIWLKWKNQYLLDLRNFHHLATPDKKKDLQVDDIVLVDGTTKSKFLWDLGRVTEVIKGRDGMVRSCVVKTKRGKFRRPIQLLYPLELTDK</sequence>
<dbReference type="SMART" id="SM00343">
    <property type="entry name" value="ZnF_C2HC"/>
    <property type="match status" value="2"/>
</dbReference>
<dbReference type="GO" id="GO:0015074">
    <property type="term" value="P:DNA integration"/>
    <property type="evidence" value="ECO:0007669"/>
    <property type="project" value="InterPro"/>
</dbReference>
<dbReference type="Pfam" id="PF18701">
    <property type="entry name" value="DUF5641"/>
    <property type="match status" value="1"/>
</dbReference>
<dbReference type="Gene3D" id="3.30.420.10">
    <property type="entry name" value="Ribonuclease H-like superfamily/Ribonuclease H"/>
    <property type="match status" value="1"/>
</dbReference>
<accession>A0A023EXS7</accession>
<dbReference type="InterPro" id="IPR000477">
    <property type="entry name" value="RT_dom"/>
</dbReference>
<dbReference type="InterPro" id="IPR040676">
    <property type="entry name" value="DUF5641"/>
</dbReference>